<dbReference type="Proteomes" id="UP000237144">
    <property type="component" value="Unassembled WGS sequence"/>
</dbReference>
<name>A0A2S5B3W2_9BASI</name>
<evidence type="ECO:0000313" key="3">
    <source>
        <dbReference type="Proteomes" id="UP000237144"/>
    </source>
</evidence>
<keyword evidence="3" id="KW-1185">Reference proteome</keyword>
<reference evidence="2 3" key="1">
    <citation type="journal article" date="2018" name="Front. Microbiol.">
        <title>Prospects for Fungal Bioremediation of Acidic Radioactive Waste Sites: Characterization and Genome Sequence of Rhodotorula taiwanensis MD1149.</title>
        <authorList>
            <person name="Tkavc R."/>
            <person name="Matrosova V.Y."/>
            <person name="Grichenko O.E."/>
            <person name="Gostincar C."/>
            <person name="Volpe R.P."/>
            <person name="Klimenkova P."/>
            <person name="Gaidamakova E.K."/>
            <person name="Zhou C.E."/>
            <person name="Stewart B.J."/>
            <person name="Lyman M.G."/>
            <person name="Malfatti S.A."/>
            <person name="Rubinfeld B."/>
            <person name="Courtot M."/>
            <person name="Singh J."/>
            <person name="Dalgard C.L."/>
            <person name="Hamilton T."/>
            <person name="Frey K.G."/>
            <person name="Gunde-Cimerman N."/>
            <person name="Dugan L."/>
            <person name="Daly M.J."/>
        </authorList>
    </citation>
    <scope>NUCLEOTIDE SEQUENCE [LARGE SCALE GENOMIC DNA]</scope>
    <source>
        <strain evidence="2 3">MD1149</strain>
    </source>
</reference>
<sequence length="176" mass="19157">VAGSAQILPLDPLLGTARKLGVAARRHHRLELQGCKVHLGTNDPRARLVLSRLYAIRLASATTESRDERDGADLAGSPLHSVSRQQGQARAGRKGQGGSRRQVEGRRIPVATFLHSLDFLFSPFSRLLGFTPRICILYSALPLSTLMQPLAERALAHSKRGRMQNESLLGPSLSIP</sequence>
<dbReference type="AlphaFoldDB" id="A0A2S5B3W2"/>
<protein>
    <submittedName>
        <fullName evidence="2">Uncharacterized protein</fullName>
    </submittedName>
</protein>
<dbReference type="EMBL" id="PJQD01000085">
    <property type="protein sequence ID" value="POY71460.1"/>
    <property type="molecule type" value="Genomic_DNA"/>
</dbReference>
<evidence type="ECO:0000313" key="2">
    <source>
        <dbReference type="EMBL" id="POY71460.1"/>
    </source>
</evidence>
<accession>A0A2S5B3W2</accession>
<feature type="region of interest" description="Disordered" evidence="1">
    <location>
        <begin position="66"/>
        <end position="103"/>
    </location>
</feature>
<feature type="non-terminal residue" evidence="2">
    <location>
        <position position="1"/>
    </location>
</feature>
<comment type="caution">
    <text evidence="2">The sequence shown here is derived from an EMBL/GenBank/DDBJ whole genome shotgun (WGS) entry which is preliminary data.</text>
</comment>
<evidence type="ECO:0000256" key="1">
    <source>
        <dbReference type="SAM" id="MobiDB-lite"/>
    </source>
</evidence>
<organism evidence="2 3">
    <name type="scientific">Rhodotorula taiwanensis</name>
    <dbReference type="NCBI Taxonomy" id="741276"/>
    <lineage>
        <taxon>Eukaryota</taxon>
        <taxon>Fungi</taxon>
        <taxon>Dikarya</taxon>
        <taxon>Basidiomycota</taxon>
        <taxon>Pucciniomycotina</taxon>
        <taxon>Microbotryomycetes</taxon>
        <taxon>Sporidiobolales</taxon>
        <taxon>Sporidiobolaceae</taxon>
        <taxon>Rhodotorula</taxon>
    </lineage>
</organism>
<proteinExistence type="predicted"/>
<gene>
    <name evidence="2" type="ORF">BMF94_5773</name>
</gene>